<dbReference type="Pfam" id="PF05239">
    <property type="entry name" value="PRC"/>
    <property type="match status" value="2"/>
</dbReference>
<evidence type="ECO:0000313" key="3">
    <source>
        <dbReference type="Proteomes" id="UP001232343"/>
    </source>
</evidence>
<evidence type="ECO:0000313" key="2">
    <source>
        <dbReference type="EMBL" id="MDQ0342309.1"/>
    </source>
</evidence>
<accession>A0ABU0D1P5</accession>
<comment type="caution">
    <text evidence="2">The sequence shown here is derived from an EMBL/GenBank/DDBJ whole genome shotgun (WGS) entry which is preliminary data.</text>
</comment>
<evidence type="ECO:0000259" key="1">
    <source>
        <dbReference type="Pfam" id="PF05239"/>
    </source>
</evidence>
<dbReference type="RefSeq" id="WP_244680479.1">
    <property type="nucleotide sequence ID" value="NZ_JALIRM010000001.1"/>
</dbReference>
<gene>
    <name evidence="2" type="ORF">J2S14_001102</name>
</gene>
<dbReference type="InterPro" id="IPR027275">
    <property type="entry name" value="PRC-brl_dom"/>
</dbReference>
<sequence>MFGKAGDSLRTFSLLKGMPVYDTNGDLLGEVCDIVIQDNGKVSDLLLQCKGLLSKKQKIPIENISSFGEDGILLENKDILTKYIGMPSEYTMNHDKPLIKKNALSQNGVHLGLLDDVYFMEEMGTIVGYELTDGFFSDITQGKRVIRTPHPPKIGKDAIIVSVTKLRGGKSHDEVSELPK</sequence>
<dbReference type="EMBL" id="JAUSUO010000001">
    <property type="protein sequence ID" value="MDQ0342309.1"/>
    <property type="molecule type" value="Genomic_DNA"/>
</dbReference>
<proteinExistence type="predicted"/>
<protein>
    <submittedName>
        <fullName evidence="2">Uncharacterized protein YrrD</fullName>
    </submittedName>
</protein>
<name>A0ABU0D1P5_9BACI</name>
<reference evidence="2 3" key="1">
    <citation type="submission" date="2023-07" db="EMBL/GenBank/DDBJ databases">
        <title>Genomic Encyclopedia of Type Strains, Phase IV (KMG-IV): sequencing the most valuable type-strain genomes for metagenomic binning, comparative biology and taxonomic classification.</title>
        <authorList>
            <person name="Goeker M."/>
        </authorList>
    </citation>
    <scope>NUCLEOTIDE SEQUENCE [LARGE SCALE GENOMIC DNA]</scope>
    <source>
        <strain evidence="2 3">DSM 27848</strain>
    </source>
</reference>
<dbReference type="Proteomes" id="UP001232343">
    <property type="component" value="Unassembled WGS sequence"/>
</dbReference>
<feature type="domain" description="PRC-barrel" evidence="1">
    <location>
        <begin position="97"/>
        <end position="165"/>
    </location>
</feature>
<feature type="domain" description="PRC-barrel" evidence="1">
    <location>
        <begin position="13"/>
        <end position="76"/>
    </location>
</feature>
<organism evidence="2 3">
    <name type="scientific">Lederbergia wuyishanensis</name>
    <dbReference type="NCBI Taxonomy" id="1347903"/>
    <lineage>
        <taxon>Bacteria</taxon>
        <taxon>Bacillati</taxon>
        <taxon>Bacillota</taxon>
        <taxon>Bacilli</taxon>
        <taxon>Bacillales</taxon>
        <taxon>Bacillaceae</taxon>
        <taxon>Lederbergia</taxon>
    </lineage>
</organism>
<dbReference type="InterPro" id="IPR011033">
    <property type="entry name" value="PRC_barrel-like_sf"/>
</dbReference>
<dbReference type="Gene3D" id="2.30.30.240">
    <property type="entry name" value="PRC-barrel domain"/>
    <property type="match status" value="1"/>
</dbReference>
<keyword evidence="3" id="KW-1185">Reference proteome</keyword>
<dbReference type="SUPFAM" id="SSF50346">
    <property type="entry name" value="PRC-barrel domain"/>
    <property type="match status" value="2"/>
</dbReference>